<keyword evidence="2" id="KW-1185">Reference proteome</keyword>
<dbReference type="EnsemblMetazoa" id="XM_038207105.1">
    <property type="protein sequence ID" value="XP_038063033.1"/>
    <property type="gene ID" value="LOC119733722"/>
</dbReference>
<dbReference type="RefSeq" id="XP_038063033.1">
    <property type="nucleotide sequence ID" value="XM_038207105.1"/>
</dbReference>
<dbReference type="OMA" id="REMTAIC"/>
<protein>
    <submittedName>
        <fullName evidence="1">Uncharacterized protein</fullName>
    </submittedName>
</protein>
<dbReference type="SUPFAM" id="SSF50249">
    <property type="entry name" value="Nucleic acid-binding proteins"/>
    <property type="match status" value="1"/>
</dbReference>
<dbReference type="InterPro" id="IPR012340">
    <property type="entry name" value="NA-bd_OB-fold"/>
</dbReference>
<sequence>MTNDIFIQSESVSSLKTHPRKCIQIGKNTKVINTGTIDVTPALRCEAMQMVLPSRADFTSIRNIKTSPLKKIVSVEGQVVAQGIPQTVQAKRRNTVVKNISVRGGGDKCRVALWRDKTERDINVGDYLQITNVLTCQFQDDIYVSSTRDSEIQNVDGPVDAAAEITVIGYEDFGDTLKLTSDEDGYFTYDIKLDTLKAVFNVDAEEVTLELSTRIPFKCQVLPSGENPSYFSLSL</sequence>
<reference evidence="1" key="1">
    <citation type="submission" date="2022-11" db="UniProtKB">
        <authorList>
            <consortium name="EnsemblMetazoa"/>
        </authorList>
    </citation>
    <scope>IDENTIFICATION</scope>
</reference>
<evidence type="ECO:0000313" key="2">
    <source>
        <dbReference type="Proteomes" id="UP000887568"/>
    </source>
</evidence>
<dbReference type="Gene3D" id="2.40.50.140">
    <property type="entry name" value="Nucleic acid-binding proteins"/>
    <property type="match status" value="1"/>
</dbReference>
<organism evidence="1 2">
    <name type="scientific">Patiria miniata</name>
    <name type="common">Bat star</name>
    <name type="synonym">Asterina miniata</name>
    <dbReference type="NCBI Taxonomy" id="46514"/>
    <lineage>
        <taxon>Eukaryota</taxon>
        <taxon>Metazoa</taxon>
        <taxon>Echinodermata</taxon>
        <taxon>Eleutherozoa</taxon>
        <taxon>Asterozoa</taxon>
        <taxon>Asteroidea</taxon>
        <taxon>Valvatacea</taxon>
        <taxon>Valvatida</taxon>
        <taxon>Asterinidae</taxon>
        <taxon>Patiria</taxon>
    </lineage>
</organism>
<evidence type="ECO:0000313" key="1">
    <source>
        <dbReference type="EnsemblMetazoa" id="XP_038063033.1"/>
    </source>
</evidence>
<dbReference type="Proteomes" id="UP000887568">
    <property type="component" value="Unplaced"/>
</dbReference>
<dbReference type="OrthoDB" id="6088167at2759"/>
<name>A0A914AH61_PATMI</name>
<dbReference type="AlphaFoldDB" id="A0A914AH61"/>
<accession>A0A914AH61</accession>
<dbReference type="GeneID" id="119733722"/>
<proteinExistence type="predicted"/>